<keyword evidence="4" id="KW-0507">mRNA processing</keyword>
<gene>
    <name evidence="12" type="ORF">HKI87_13g73920</name>
</gene>
<dbReference type="Pfam" id="PF12108">
    <property type="entry name" value="SF3a60_bindingd"/>
    <property type="match status" value="1"/>
</dbReference>
<proteinExistence type="inferred from homology"/>
<evidence type="ECO:0000256" key="4">
    <source>
        <dbReference type="ARBA" id="ARBA00022664"/>
    </source>
</evidence>
<evidence type="ECO:0000256" key="10">
    <source>
        <dbReference type="SAM" id="MobiDB-lite"/>
    </source>
</evidence>
<name>A0AAX4PHL5_9CHLO</name>
<feature type="compositionally biased region" description="Gly residues" evidence="10">
    <location>
        <begin position="372"/>
        <end position="382"/>
    </location>
</feature>
<dbReference type="InterPro" id="IPR051421">
    <property type="entry name" value="RNA_Proc_DNA_Dmg_Regulator"/>
</dbReference>
<dbReference type="GO" id="GO:0000398">
    <property type="term" value="P:mRNA splicing, via spliceosome"/>
    <property type="evidence" value="ECO:0007669"/>
    <property type="project" value="InterPro"/>
</dbReference>
<dbReference type="InterPro" id="IPR024598">
    <property type="entry name" value="SF3a60/Prp9_C"/>
</dbReference>
<dbReference type="InterPro" id="IPR025086">
    <property type="entry name" value="SDE2/SF3A3_SAP"/>
</dbReference>
<dbReference type="EMBL" id="CP151513">
    <property type="protein sequence ID" value="WZN65830.1"/>
    <property type="molecule type" value="Genomic_DNA"/>
</dbReference>
<dbReference type="Pfam" id="PF11931">
    <property type="entry name" value="SF3a60_Prp9_C"/>
    <property type="match status" value="1"/>
</dbReference>
<keyword evidence="7" id="KW-0862">Zinc</keyword>
<dbReference type="InterPro" id="IPR021966">
    <property type="entry name" value="SF3a60_bindingd"/>
</dbReference>
<evidence type="ECO:0000259" key="11">
    <source>
        <dbReference type="PROSITE" id="PS50171"/>
    </source>
</evidence>
<organism evidence="12 13">
    <name type="scientific">Chloropicon roscoffensis</name>
    <dbReference type="NCBI Taxonomy" id="1461544"/>
    <lineage>
        <taxon>Eukaryota</taxon>
        <taxon>Viridiplantae</taxon>
        <taxon>Chlorophyta</taxon>
        <taxon>Chloropicophyceae</taxon>
        <taxon>Chloropicales</taxon>
        <taxon>Chloropicaceae</taxon>
        <taxon>Chloropicon</taxon>
    </lineage>
</organism>
<dbReference type="PANTHER" id="PTHR12786">
    <property type="entry name" value="SPLICING FACTOR SF3A-RELATED"/>
    <property type="match status" value="1"/>
</dbReference>
<dbReference type="GO" id="GO:0005681">
    <property type="term" value="C:spliceosomal complex"/>
    <property type="evidence" value="ECO:0007669"/>
    <property type="project" value="InterPro"/>
</dbReference>
<dbReference type="Pfam" id="PF16837">
    <property type="entry name" value="SF3A3"/>
    <property type="match status" value="1"/>
</dbReference>
<reference evidence="12 13" key="1">
    <citation type="submission" date="2024-03" db="EMBL/GenBank/DDBJ databases">
        <title>Complete genome sequence of the green alga Chloropicon roscoffensis RCC1871.</title>
        <authorList>
            <person name="Lemieux C."/>
            <person name="Pombert J.-F."/>
            <person name="Otis C."/>
            <person name="Turmel M."/>
        </authorList>
    </citation>
    <scope>NUCLEOTIDE SEQUENCE [LARGE SCALE GENOMIC DNA]</scope>
    <source>
        <strain evidence="12 13">RCC1871</strain>
    </source>
</reference>
<keyword evidence="5" id="KW-0479">Metal-binding</keyword>
<dbReference type="GO" id="GO:0003723">
    <property type="term" value="F:RNA binding"/>
    <property type="evidence" value="ECO:0007669"/>
    <property type="project" value="InterPro"/>
</dbReference>
<evidence type="ECO:0000313" key="13">
    <source>
        <dbReference type="Proteomes" id="UP001472866"/>
    </source>
</evidence>
<dbReference type="InterPro" id="IPR031774">
    <property type="entry name" value="SF3A3_dom"/>
</dbReference>
<comment type="subcellular location">
    <subcellularLocation>
        <location evidence="1">Nucleus</location>
    </subcellularLocation>
</comment>
<feature type="domain" description="Matrin-type" evidence="11">
    <location>
        <begin position="422"/>
        <end position="453"/>
    </location>
</feature>
<evidence type="ECO:0000256" key="6">
    <source>
        <dbReference type="ARBA" id="ARBA00022771"/>
    </source>
</evidence>
<dbReference type="PROSITE" id="PS50171">
    <property type="entry name" value="ZF_MATRIN"/>
    <property type="match status" value="1"/>
</dbReference>
<evidence type="ECO:0000256" key="2">
    <source>
        <dbReference type="ARBA" id="ARBA00008776"/>
    </source>
</evidence>
<dbReference type="AlphaFoldDB" id="A0AAX4PHL5"/>
<feature type="region of interest" description="Disordered" evidence="10">
    <location>
        <begin position="367"/>
        <end position="392"/>
    </location>
</feature>
<comment type="similarity">
    <text evidence="2">Belongs to the SF3A3 family.</text>
</comment>
<evidence type="ECO:0000313" key="12">
    <source>
        <dbReference type="EMBL" id="WZN65830.1"/>
    </source>
</evidence>
<dbReference type="GO" id="GO:0008270">
    <property type="term" value="F:zinc ion binding"/>
    <property type="evidence" value="ECO:0007669"/>
    <property type="project" value="UniProtKB-KW"/>
</dbReference>
<dbReference type="Proteomes" id="UP001472866">
    <property type="component" value="Chromosome 13"/>
</dbReference>
<keyword evidence="8" id="KW-0508">mRNA splicing</keyword>
<evidence type="ECO:0000256" key="5">
    <source>
        <dbReference type="ARBA" id="ARBA00022723"/>
    </source>
</evidence>
<keyword evidence="3" id="KW-0597">Phosphoprotein</keyword>
<sequence length="517" mass="58466">MSSTLLERTRALHEEIERSERLVSKDFHAEAKGHASRLAQNHRVLQCVEGIRKRSRELLEIYADEDGSRKDEVEGMAPAGDRVFSVFYERLKEARDYHRKHPGLELPSVDQEEEAFLQTTPAVDFSGEEANGRFLDLHIFHRTFTNSQKFGKKDVTYLDFLSTFSDLGLVPRHSKVNREYKAYVEDLVAYLAEFHRKSQPLAGLSDPLAAAEKEFRGKWERGEVVGWEDRGLGTSGDRTQAVVNLEDFETAADLEAVGADKIKEALVALGLKAGGSLAQKADRLMQTKGKSLGELDRKLFAKGGKPARDEQDARRRQELSEAVALSETKIGVLLGLMESTLSDTRRQVEKKATSTYEELVADMAELEEQEGGGRAGDDGGGGADDDEDEDDIVYNPKNLPLGFDGKPIPYWLYKLHGLNQEFKCEICGNFSYWGRRAFEKHFKEARHLHGMRCLGIPNTKEFGEVTKIDEANALWEAIKKKKQESRFVQEEDEEFEDAQGNVFKRKNYLDLQRQGLL</sequence>
<dbReference type="InterPro" id="IPR000690">
    <property type="entry name" value="Matrin/U1-C_Znf_C2H2"/>
</dbReference>
<keyword evidence="13" id="KW-1185">Reference proteome</keyword>
<protein>
    <submittedName>
        <fullName evidence="12">Subunit 3 of splicing factor 3A</fullName>
    </submittedName>
</protein>
<evidence type="ECO:0000256" key="3">
    <source>
        <dbReference type="ARBA" id="ARBA00022553"/>
    </source>
</evidence>
<feature type="compositionally biased region" description="Acidic residues" evidence="10">
    <location>
        <begin position="383"/>
        <end position="392"/>
    </location>
</feature>
<dbReference type="Pfam" id="PF13297">
    <property type="entry name" value="SDE2_2C"/>
    <property type="match status" value="1"/>
</dbReference>
<dbReference type="PANTHER" id="PTHR12786:SF2">
    <property type="entry name" value="SPLICING FACTOR 3A SUBUNIT 3"/>
    <property type="match status" value="1"/>
</dbReference>
<evidence type="ECO:0000256" key="1">
    <source>
        <dbReference type="ARBA" id="ARBA00004123"/>
    </source>
</evidence>
<evidence type="ECO:0000256" key="7">
    <source>
        <dbReference type="ARBA" id="ARBA00022833"/>
    </source>
</evidence>
<evidence type="ECO:0000256" key="9">
    <source>
        <dbReference type="ARBA" id="ARBA00023242"/>
    </source>
</evidence>
<keyword evidence="6" id="KW-0863">Zinc-finger</keyword>
<keyword evidence="9" id="KW-0539">Nucleus</keyword>
<accession>A0AAX4PHL5</accession>
<evidence type="ECO:0000256" key="8">
    <source>
        <dbReference type="ARBA" id="ARBA00023187"/>
    </source>
</evidence>